<accession>A0ABU6SUC0</accession>
<reference evidence="1 2" key="1">
    <citation type="journal article" date="2023" name="Plants (Basel)">
        <title>Bridging the Gap: Combining Genomics and Transcriptomics Approaches to Understand Stylosanthes scabra, an Orphan Legume from the Brazilian Caatinga.</title>
        <authorList>
            <person name="Ferreira-Neto J.R.C."/>
            <person name="da Silva M.D."/>
            <person name="Binneck E."/>
            <person name="de Melo N.F."/>
            <person name="da Silva R.H."/>
            <person name="de Melo A.L.T.M."/>
            <person name="Pandolfi V."/>
            <person name="Bustamante F.O."/>
            <person name="Brasileiro-Vidal A.C."/>
            <person name="Benko-Iseppon A.M."/>
        </authorList>
    </citation>
    <scope>NUCLEOTIDE SEQUENCE [LARGE SCALE GENOMIC DNA]</scope>
    <source>
        <tissue evidence="1">Leaves</tissue>
    </source>
</reference>
<gene>
    <name evidence="1" type="ORF">PIB30_089309</name>
</gene>
<keyword evidence="2" id="KW-1185">Reference proteome</keyword>
<comment type="caution">
    <text evidence="1">The sequence shown here is derived from an EMBL/GenBank/DDBJ whole genome shotgun (WGS) entry which is preliminary data.</text>
</comment>
<evidence type="ECO:0000313" key="1">
    <source>
        <dbReference type="EMBL" id="MED6140027.1"/>
    </source>
</evidence>
<dbReference type="EMBL" id="JASCZI010062079">
    <property type="protein sequence ID" value="MED6140027.1"/>
    <property type="molecule type" value="Genomic_DNA"/>
</dbReference>
<name>A0ABU6SUC0_9FABA</name>
<dbReference type="Proteomes" id="UP001341840">
    <property type="component" value="Unassembled WGS sequence"/>
</dbReference>
<proteinExistence type="predicted"/>
<sequence>MMNFSLRQLTPRRRRAFAAFRERTSCRATRGAGHAEAAKFHGDVWVVLASALSAPRVTTRLDLSLNAAGGALALGFRLAHPTIHHFPMD</sequence>
<protein>
    <submittedName>
        <fullName evidence="1">Uncharacterized protein</fullName>
    </submittedName>
</protein>
<evidence type="ECO:0000313" key="2">
    <source>
        <dbReference type="Proteomes" id="UP001341840"/>
    </source>
</evidence>
<organism evidence="1 2">
    <name type="scientific">Stylosanthes scabra</name>
    <dbReference type="NCBI Taxonomy" id="79078"/>
    <lineage>
        <taxon>Eukaryota</taxon>
        <taxon>Viridiplantae</taxon>
        <taxon>Streptophyta</taxon>
        <taxon>Embryophyta</taxon>
        <taxon>Tracheophyta</taxon>
        <taxon>Spermatophyta</taxon>
        <taxon>Magnoliopsida</taxon>
        <taxon>eudicotyledons</taxon>
        <taxon>Gunneridae</taxon>
        <taxon>Pentapetalae</taxon>
        <taxon>rosids</taxon>
        <taxon>fabids</taxon>
        <taxon>Fabales</taxon>
        <taxon>Fabaceae</taxon>
        <taxon>Papilionoideae</taxon>
        <taxon>50 kb inversion clade</taxon>
        <taxon>dalbergioids sensu lato</taxon>
        <taxon>Dalbergieae</taxon>
        <taxon>Pterocarpus clade</taxon>
        <taxon>Stylosanthes</taxon>
    </lineage>
</organism>